<protein>
    <submittedName>
        <fullName evidence="2">Uncharacterized protein</fullName>
    </submittedName>
</protein>
<gene>
    <name evidence="2" type="ORF">B6N60_02205</name>
</gene>
<feature type="region of interest" description="Disordered" evidence="1">
    <location>
        <begin position="425"/>
        <end position="447"/>
    </location>
</feature>
<dbReference type="AlphaFoldDB" id="A0A975T7J1"/>
<proteinExistence type="predicted"/>
<accession>A0A975T7J1</accession>
<evidence type="ECO:0000313" key="3">
    <source>
        <dbReference type="Proteomes" id="UP000683511"/>
    </source>
</evidence>
<feature type="region of interest" description="Disordered" evidence="1">
    <location>
        <begin position="243"/>
        <end position="269"/>
    </location>
</feature>
<evidence type="ECO:0000256" key="1">
    <source>
        <dbReference type="SAM" id="MobiDB-lite"/>
    </source>
</evidence>
<organism evidence="2 3">
    <name type="scientific">Richelia sinica FACHB-800</name>
    <dbReference type="NCBI Taxonomy" id="1357546"/>
    <lineage>
        <taxon>Bacteria</taxon>
        <taxon>Bacillati</taxon>
        <taxon>Cyanobacteriota</taxon>
        <taxon>Cyanophyceae</taxon>
        <taxon>Nostocales</taxon>
        <taxon>Nostocaceae</taxon>
        <taxon>Richelia</taxon>
    </lineage>
</organism>
<reference evidence="2" key="1">
    <citation type="submission" date="2017-04" db="EMBL/GenBank/DDBJ databases">
        <title>Genome deletions in a multicellular cyanobacterial endosymbiont for morphological adaptation in marine diatoms.</title>
        <authorList>
            <person name="Wang Y."/>
            <person name="Gao H."/>
            <person name="Li R."/>
            <person name="Xu X."/>
        </authorList>
    </citation>
    <scope>NUCLEOTIDE SEQUENCE</scope>
    <source>
        <strain evidence="2">FACHB 800</strain>
    </source>
</reference>
<name>A0A975T7J1_9NOST</name>
<feature type="compositionally biased region" description="Basic residues" evidence="1">
    <location>
        <begin position="434"/>
        <end position="447"/>
    </location>
</feature>
<dbReference type="RefSeq" id="WP_190606647.1">
    <property type="nucleotide sequence ID" value="NZ_CP021056.1"/>
</dbReference>
<evidence type="ECO:0000313" key="2">
    <source>
        <dbReference type="EMBL" id="QXE23515.1"/>
    </source>
</evidence>
<keyword evidence="3" id="KW-1185">Reference proteome</keyword>
<dbReference type="Proteomes" id="UP000683511">
    <property type="component" value="Chromosome"/>
</dbReference>
<dbReference type="KEGG" id="rsin:B6N60_02205"/>
<sequence>MSLKTVLALCGRSAVTFSSLSILVAVSSPLQVLSATTQLEDLQAQTIDLQQQENNFFPHQLGNKQDSNLLIAKKDKDDDDDDDDDKKRHHERHNYKKKKYRSVRHFRSKNWNTFLKCGRLVNSRQNALVIQMDVLDKPITRYANAVYTVYARRSNSWVQIYNTTGARLIEEQAGQFRLSPEIIDFNQLQLRGIDLSRAELRVVAQIRYDLSSQRDQRVEFENIFNYRDIAQFSSINEITNINYTSTRNNERDDDDEDDDDRRRHNNYQQNYSREQYRSFKYFRSQNWNTYLKSAKLVNSQRNAIVIQMDVLDKPVTRDANVVYSLYAKRNNSWAQLYSSTGSRIIEGQRGQFRLEPEIIDFNQLQIRGSELSRTELRVVAQIRYDLTSQPDQSVVFEHIFNYRDIAEFSSINQIKNISYTRTTTNVRNDDREHNHNRRDKKKKKHRSAKYFRTNNWSTYLKCGRLVNSRRNALVVQMDVLDKPVTRYANAVYTVYARRANSWVQIYNTTGSRLIEEQAGQFRLSPEIIDFNQLQIRGVDLSRSQLKVIAQIRYDLASQRDQRVVFENILDYRDITQVSSINEITNISYAGTSGNVHDYDNDDDDDDD</sequence>
<dbReference type="EMBL" id="CP021056">
    <property type="protein sequence ID" value="QXE23515.1"/>
    <property type="molecule type" value="Genomic_DNA"/>
</dbReference>
<feature type="compositionally biased region" description="Basic residues" evidence="1">
    <location>
        <begin position="87"/>
        <end position="99"/>
    </location>
</feature>
<feature type="region of interest" description="Disordered" evidence="1">
    <location>
        <begin position="74"/>
        <end position="99"/>
    </location>
</feature>